<dbReference type="GO" id="GO:0016705">
    <property type="term" value="F:oxidoreductase activity, acting on paired donors, with incorporation or reduction of molecular oxygen"/>
    <property type="evidence" value="ECO:0007669"/>
    <property type="project" value="InterPro"/>
</dbReference>
<accession>A0A9P9A1F9</accession>
<feature type="binding site" description="axial binding residue" evidence="7">
    <location>
        <position position="438"/>
    </location>
    <ligand>
        <name>heme</name>
        <dbReference type="ChEBI" id="CHEBI:30413"/>
    </ligand>
    <ligandPart>
        <name>Fe</name>
        <dbReference type="ChEBI" id="CHEBI:18248"/>
    </ligandPart>
</feature>
<evidence type="ECO:0000256" key="7">
    <source>
        <dbReference type="PIRSR" id="PIRSR602401-1"/>
    </source>
</evidence>
<dbReference type="PANTHER" id="PTHR24305:SF96">
    <property type="entry name" value="CYTOCHROME P450 MONOOXYGENASE STCB-RELATED"/>
    <property type="match status" value="1"/>
</dbReference>
<name>A0A9P9A1F9_9PEZI</name>
<keyword evidence="5 8" id="KW-0560">Oxidoreductase</keyword>
<dbReference type="InterPro" id="IPR036396">
    <property type="entry name" value="Cyt_P450_sf"/>
</dbReference>
<keyword evidence="11" id="KW-1185">Reference proteome</keyword>
<dbReference type="OrthoDB" id="1470350at2759"/>
<protein>
    <submittedName>
        <fullName evidence="10">Cytochrome P450</fullName>
    </submittedName>
</protein>
<dbReference type="InterPro" id="IPR002401">
    <property type="entry name" value="Cyt_P450_E_grp-I"/>
</dbReference>
<dbReference type="InterPro" id="IPR017972">
    <property type="entry name" value="Cyt_P450_CS"/>
</dbReference>
<feature type="transmembrane region" description="Helical" evidence="9">
    <location>
        <begin position="12"/>
        <end position="30"/>
    </location>
</feature>
<keyword evidence="9" id="KW-1133">Transmembrane helix</keyword>
<reference evidence="10" key="1">
    <citation type="journal article" date="2021" name="Nat. Commun.">
        <title>Genetic determinants of endophytism in the Arabidopsis root mycobiome.</title>
        <authorList>
            <person name="Mesny F."/>
            <person name="Miyauchi S."/>
            <person name="Thiergart T."/>
            <person name="Pickel B."/>
            <person name="Atanasova L."/>
            <person name="Karlsson M."/>
            <person name="Huettel B."/>
            <person name="Barry K.W."/>
            <person name="Haridas S."/>
            <person name="Chen C."/>
            <person name="Bauer D."/>
            <person name="Andreopoulos W."/>
            <person name="Pangilinan J."/>
            <person name="LaButti K."/>
            <person name="Riley R."/>
            <person name="Lipzen A."/>
            <person name="Clum A."/>
            <person name="Drula E."/>
            <person name="Henrissat B."/>
            <person name="Kohler A."/>
            <person name="Grigoriev I.V."/>
            <person name="Martin F.M."/>
            <person name="Hacquard S."/>
        </authorList>
    </citation>
    <scope>NUCLEOTIDE SEQUENCE</scope>
    <source>
        <strain evidence="10">MPI-SDFR-AT-0073</strain>
    </source>
</reference>
<dbReference type="PRINTS" id="PR00385">
    <property type="entry name" value="P450"/>
</dbReference>
<sequence>MPSTMISAETPIGLLVGLGAIAFVIIRFLIKSTRSPLSSLPGPWYSRFTRLSLKLHILTGRRMHYIHGLHQKYGSIVRIAPNEVAVADLEAFSQIHRIGSGFNKSIWYDSSRIGSENGGEPGVFSMRNAKDHAKRRRLFARPFSNSALRRNWEDTVRATAERAIAKVKSEALQGEADVLKWWTLMATDVIAQLSFGDSFDMVGLGQKNHYIKALTSALMGSGISWELPWLATVLRLIPHPSIQQVFNSNQIIFEYGARAVSNLRQAGGSQNLFSQMLAESEATEKQQLTDRSVRFEASNLIVAGSDTTAVTLTYLLWVVLKRPDLQRRLEEELDALQPSFQDEELEQLPLLNAVIEETLRLYGAAPGTLPRVVPEGGATLGGFFIPAQTEVCTQAFTLHRDENIFPDPLKFDETRFMHSQTAPQKLAFHPFGAGSRVCLGIHLARMELRLATALFFRECRGARLAASMTDDVMDMENHFLIAPRGHRCSVTLLTRS</sequence>
<dbReference type="CDD" id="cd11059">
    <property type="entry name" value="CYP_fungal"/>
    <property type="match status" value="1"/>
</dbReference>
<evidence type="ECO:0000256" key="4">
    <source>
        <dbReference type="ARBA" id="ARBA00022723"/>
    </source>
</evidence>
<keyword evidence="9" id="KW-0812">Transmembrane</keyword>
<dbReference type="InterPro" id="IPR050121">
    <property type="entry name" value="Cytochrome_P450_monoxygenase"/>
</dbReference>
<dbReference type="GO" id="GO:0004497">
    <property type="term" value="F:monooxygenase activity"/>
    <property type="evidence" value="ECO:0007669"/>
    <property type="project" value="UniProtKB-KW"/>
</dbReference>
<dbReference type="FunFam" id="1.10.630.10:FF:000093">
    <property type="entry name" value="Cytochrome P450 monooxygenase"/>
    <property type="match status" value="1"/>
</dbReference>
<dbReference type="Proteomes" id="UP000758603">
    <property type="component" value="Unassembled WGS sequence"/>
</dbReference>
<dbReference type="SUPFAM" id="SSF48264">
    <property type="entry name" value="Cytochrome P450"/>
    <property type="match status" value="1"/>
</dbReference>
<dbReference type="AlphaFoldDB" id="A0A9P9A1F9"/>
<evidence type="ECO:0000313" key="11">
    <source>
        <dbReference type="Proteomes" id="UP000758603"/>
    </source>
</evidence>
<comment type="similarity">
    <text evidence="2 8">Belongs to the cytochrome P450 family.</text>
</comment>
<dbReference type="GO" id="GO:0005506">
    <property type="term" value="F:iron ion binding"/>
    <property type="evidence" value="ECO:0007669"/>
    <property type="project" value="InterPro"/>
</dbReference>
<dbReference type="PROSITE" id="PS00086">
    <property type="entry name" value="CYTOCHROME_P450"/>
    <property type="match status" value="1"/>
</dbReference>
<dbReference type="Gene3D" id="1.10.630.10">
    <property type="entry name" value="Cytochrome P450"/>
    <property type="match status" value="1"/>
</dbReference>
<evidence type="ECO:0000256" key="2">
    <source>
        <dbReference type="ARBA" id="ARBA00010617"/>
    </source>
</evidence>
<evidence type="ECO:0000313" key="10">
    <source>
        <dbReference type="EMBL" id="KAH6657126.1"/>
    </source>
</evidence>
<keyword evidence="3 7" id="KW-0349">Heme</keyword>
<comment type="caution">
    <text evidence="10">The sequence shown here is derived from an EMBL/GenBank/DDBJ whole genome shotgun (WGS) entry which is preliminary data.</text>
</comment>
<dbReference type="RefSeq" id="XP_045961360.1">
    <property type="nucleotide sequence ID" value="XM_046105820.1"/>
</dbReference>
<proteinExistence type="inferred from homology"/>
<keyword evidence="8" id="KW-0503">Monooxygenase</keyword>
<dbReference type="PANTHER" id="PTHR24305">
    <property type="entry name" value="CYTOCHROME P450"/>
    <property type="match status" value="1"/>
</dbReference>
<keyword evidence="9" id="KW-0472">Membrane</keyword>
<dbReference type="InterPro" id="IPR001128">
    <property type="entry name" value="Cyt_P450"/>
</dbReference>
<evidence type="ECO:0000256" key="1">
    <source>
        <dbReference type="ARBA" id="ARBA00001971"/>
    </source>
</evidence>
<keyword evidence="4 7" id="KW-0479">Metal-binding</keyword>
<organism evidence="10 11">
    <name type="scientific">Truncatella angustata</name>
    <dbReference type="NCBI Taxonomy" id="152316"/>
    <lineage>
        <taxon>Eukaryota</taxon>
        <taxon>Fungi</taxon>
        <taxon>Dikarya</taxon>
        <taxon>Ascomycota</taxon>
        <taxon>Pezizomycotina</taxon>
        <taxon>Sordariomycetes</taxon>
        <taxon>Xylariomycetidae</taxon>
        <taxon>Amphisphaeriales</taxon>
        <taxon>Sporocadaceae</taxon>
        <taxon>Truncatella</taxon>
    </lineage>
</organism>
<evidence type="ECO:0000256" key="3">
    <source>
        <dbReference type="ARBA" id="ARBA00022617"/>
    </source>
</evidence>
<dbReference type="GeneID" id="70134711"/>
<evidence type="ECO:0000256" key="8">
    <source>
        <dbReference type="RuleBase" id="RU000461"/>
    </source>
</evidence>
<dbReference type="EMBL" id="JAGPXC010000002">
    <property type="protein sequence ID" value="KAH6657126.1"/>
    <property type="molecule type" value="Genomic_DNA"/>
</dbReference>
<keyword evidence="6 7" id="KW-0408">Iron</keyword>
<dbReference type="Pfam" id="PF00067">
    <property type="entry name" value="p450"/>
    <property type="match status" value="1"/>
</dbReference>
<evidence type="ECO:0000256" key="9">
    <source>
        <dbReference type="SAM" id="Phobius"/>
    </source>
</evidence>
<gene>
    <name evidence="10" type="ORF">BKA67DRAFT_643172</name>
</gene>
<dbReference type="GO" id="GO:0020037">
    <property type="term" value="F:heme binding"/>
    <property type="evidence" value="ECO:0007669"/>
    <property type="project" value="InterPro"/>
</dbReference>
<evidence type="ECO:0000256" key="5">
    <source>
        <dbReference type="ARBA" id="ARBA00023002"/>
    </source>
</evidence>
<dbReference type="PRINTS" id="PR00463">
    <property type="entry name" value="EP450I"/>
</dbReference>
<evidence type="ECO:0000256" key="6">
    <source>
        <dbReference type="ARBA" id="ARBA00023004"/>
    </source>
</evidence>
<comment type="cofactor">
    <cofactor evidence="1 7">
        <name>heme</name>
        <dbReference type="ChEBI" id="CHEBI:30413"/>
    </cofactor>
</comment>